<dbReference type="Proteomes" id="UP000295258">
    <property type="component" value="Unassembled WGS sequence"/>
</dbReference>
<feature type="domain" description="SnoaL-like" evidence="1">
    <location>
        <begin position="15"/>
        <end position="143"/>
    </location>
</feature>
<dbReference type="EMBL" id="SMKO01000144">
    <property type="protein sequence ID" value="TDC98008.1"/>
    <property type="molecule type" value="Genomic_DNA"/>
</dbReference>
<evidence type="ECO:0000313" key="3">
    <source>
        <dbReference type="Proteomes" id="UP000295258"/>
    </source>
</evidence>
<organism evidence="2 3">
    <name type="scientific">Nonomuraea deserti</name>
    <dbReference type="NCBI Taxonomy" id="1848322"/>
    <lineage>
        <taxon>Bacteria</taxon>
        <taxon>Bacillati</taxon>
        <taxon>Actinomycetota</taxon>
        <taxon>Actinomycetes</taxon>
        <taxon>Streptosporangiales</taxon>
        <taxon>Streptosporangiaceae</taxon>
        <taxon>Nonomuraea</taxon>
    </lineage>
</organism>
<dbReference type="InterPro" id="IPR032710">
    <property type="entry name" value="NTF2-like_dom_sf"/>
</dbReference>
<protein>
    <submittedName>
        <fullName evidence="2">Nuclear transport factor 2 family protein</fullName>
    </submittedName>
</protein>
<reference evidence="2 3" key="1">
    <citation type="submission" date="2019-03" db="EMBL/GenBank/DDBJ databases">
        <title>Draft genome sequences of novel Actinobacteria.</title>
        <authorList>
            <person name="Sahin N."/>
            <person name="Ay H."/>
            <person name="Saygin H."/>
        </authorList>
    </citation>
    <scope>NUCLEOTIDE SEQUENCE [LARGE SCALE GENOMIC DNA]</scope>
    <source>
        <strain evidence="2 3">KC310</strain>
    </source>
</reference>
<accession>A0A4R4UZ23</accession>
<dbReference type="InterPro" id="IPR037401">
    <property type="entry name" value="SnoaL-like"/>
</dbReference>
<dbReference type="Pfam" id="PF13577">
    <property type="entry name" value="SnoaL_4"/>
    <property type="match status" value="1"/>
</dbReference>
<name>A0A4R4UZ23_9ACTN</name>
<dbReference type="Gene3D" id="3.10.450.50">
    <property type="match status" value="1"/>
</dbReference>
<dbReference type="AlphaFoldDB" id="A0A4R4UZ23"/>
<dbReference type="RefSeq" id="WP_132601760.1">
    <property type="nucleotide sequence ID" value="NZ_SMKO01000144.1"/>
</dbReference>
<dbReference type="SUPFAM" id="SSF54427">
    <property type="entry name" value="NTF2-like"/>
    <property type="match status" value="1"/>
</dbReference>
<keyword evidence="3" id="KW-1185">Reference proteome</keyword>
<gene>
    <name evidence="2" type="ORF">E1292_35955</name>
</gene>
<proteinExistence type="predicted"/>
<sequence>MTSDIADDLLDFAVYQQICRLKSRYFFCLDTKQWPQLRMLFSDDATFEGFPFATHGPDAFVEGVSVWLGPMRSVHHGMMPELRSAGPRLVRGRWAMQDYLTWPRDSRVYKRIPIPGMYGIRGYGFYDEEYTWEPTGWRISFMRLTRLRIDPLTGGYIEPPPYDGPAADTGWLER</sequence>
<evidence type="ECO:0000259" key="1">
    <source>
        <dbReference type="Pfam" id="PF13577"/>
    </source>
</evidence>
<evidence type="ECO:0000313" key="2">
    <source>
        <dbReference type="EMBL" id="TDC98008.1"/>
    </source>
</evidence>
<comment type="caution">
    <text evidence="2">The sequence shown here is derived from an EMBL/GenBank/DDBJ whole genome shotgun (WGS) entry which is preliminary data.</text>
</comment>